<evidence type="ECO:0000313" key="1">
    <source>
        <dbReference type="EMBL" id="MBZ0154859.1"/>
    </source>
</evidence>
<gene>
    <name evidence="1" type="ORF">K8I29_01420</name>
</gene>
<reference evidence="1" key="1">
    <citation type="journal article" date="2021" name="bioRxiv">
        <title>Unraveling nitrogen, sulfur and carbon metabolic pathways and microbial community transcriptional responses to substrate deprivation and toxicity stresses in a bioreactor mimicking anoxic brackish coastal sediment conditions.</title>
        <authorList>
            <person name="Martins P.D."/>
            <person name="Echeveste M.J."/>
            <person name="Arshad A."/>
            <person name="Kurth J."/>
            <person name="Ouboter H."/>
            <person name="Jetten M.S.M."/>
            <person name="Welte C.U."/>
        </authorList>
    </citation>
    <scope>NUCLEOTIDE SEQUENCE</scope>
    <source>
        <strain evidence="1">MAG_39</strain>
    </source>
</reference>
<evidence type="ECO:0000313" key="2">
    <source>
        <dbReference type="Proteomes" id="UP000705867"/>
    </source>
</evidence>
<dbReference type="AlphaFoldDB" id="A0A953J7Z3"/>
<name>A0A953J7Z3_9BACT</name>
<sequence length="145" mass="15886">MEEAKIYGLCLERLRYQIRNAKRKKDNGSYLSPGKILLESYNTGDIDEIVDILELYDVEERTTGQVWEKLEDLAYTVCILTREALSFGITPEGCFGLYLALEPEEIGAASPVGACVETSSPAGAGPHVSVSLLQPDLSRVDATNT</sequence>
<dbReference type="EMBL" id="JAIOIV010000015">
    <property type="protein sequence ID" value="MBZ0154859.1"/>
    <property type="molecule type" value="Genomic_DNA"/>
</dbReference>
<accession>A0A953J7Z3</accession>
<reference evidence="1" key="2">
    <citation type="submission" date="2021-08" db="EMBL/GenBank/DDBJ databases">
        <authorList>
            <person name="Dalcin Martins P."/>
        </authorList>
    </citation>
    <scope>NUCLEOTIDE SEQUENCE</scope>
    <source>
        <strain evidence="1">MAG_39</strain>
    </source>
</reference>
<protein>
    <submittedName>
        <fullName evidence="1">Uncharacterized protein</fullName>
    </submittedName>
</protein>
<organism evidence="1 2">
    <name type="scientific">Candidatus Nitrobium versatile</name>
    <dbReference type="NCBI Taxonomy" id="2884831"/>
    <lineage>
        <taxon>Bacteria</taxon>
        <taxon>Pseudomonadati</taxon>
        <taxon>Nitrospirota</taxon>
        <taxon>Nitrospiria</taxon>
        <taxon>Nitrospirales</taxon>
        <taxon>Nitrospiraceae</taxon>
        <taxon>Candidatus Nitrobium</taxon>
    </lineage>
</organism>
<comment type="caution">
    <text evidence="1">The sequence shown here is derived from an EMBL/GenBank/DDBJ whole genome shotgun (WGS) entry which is preliminary data.</text>
</comment>
<dbReference type="Proteomes" id="UP000705867">
    <property type="component" value="Unassembled WGS sequence"/>
</dbReference>
<proteinExistence type="predicted"/>